<feature type="domain" description="DUF4145" evidence="1">
    <location>
        <begin position="100"/>
        <end position="191"/>
    </location>
</feature>
<organism evidence="2 3">
    <name type="scientific">Janibacter indicus</name>
    <dbReference type="NCBI Taxonomy" id="857417"/>
    <lineage>
        <taxon>Bacteria</taxon>
        <taxon>Bacillati</taxon>
        <taxon>Actinomycetota</taxon>
        <taxon>Actinomycetes</taxon>
        <taxon>Micrococcales</taxon>
        <taxon>Intrasporangiaceae</taxon>
        <taxon>Janibacter</taxon>
    </lineage>
</organism>
<dbReference type="InterPro" id="IPR025285">
    <property type="entry name" value="DUF4145"/>
</dbReference>
<dbReference type="EMBL" id="CP062789">
    <property type="protein sequence ID" value="QOK23125.1"/>
    <property type="molecule type" value="Genomic_DNA"/>
</dbReference>
<evidence type="ECO:0000313" key="3">
    <source>
        <dbReference type="Proteomes" id="UP000593998"/>
    </source>
</evidence>
<reference evidence="2 3" key="1">
    <citation type="submission" date="2020-10" db="EMBL/GenBank/DDBJ databases">
        <title>Janibacter indicus TT2 genome sequence.</title>
        <authorList>
            <person name="Lee K."/>
            <person name="Ganzorig M."/>
        </authorList>
    </citation>
    <scope>NUCLEOTIDE SEQUENCE [LARGE SCALE GENOMIC DNA]</scope>
    <source>
        <strain evidence="2 3">TT2</strain>
    </source>
</reference>
<dbReference type="Proteomes" id="UP000593998">
    <property type="component" value="Chromosome"/>
</dbReference>
<accession>A0A7L9J2B2</accession>
<protein>
    <submittedName>
        <fullName evidence="2">DUF4145 domain-containing protein</fullName>
    </submittedName>
</protein>
<proteinExistence type="predicted"/>
<evidence type="ECO:0000259" key="1">
    <source>
        <dbReference type="Pfam" id="PF13643"/>
    </source>
</evidence>
<dbReference type="RefSeq" id="WP_083545943.1">
    <property type="nucleotide sequence ID" value="NZ_CP013290.1"/>
</dbReference>
<dbReference type="Pfam" id="PF13643">
    <property type="entry name" value="DUF4145"/>
    <property type="match status" value="1"/>
</dbReference>
<name>A0A7L9J2B2_9MICO</name>
<dbReference type="AlphaFoldDB" id="A0A7L9J2B2"/>
<evidence type="ECO:0000313" key="2">
    <source>
        <dbReference type="EMBL" id="QOK23125.1"/>
    </source>
</evidence>
<sequence length="219" mass="23089">MSDVDTNLGVLGRNWSSSHAAAWETTLCPQCGAPNMVRVAALLAQEGPGKGEPEDDGLRWLRCAACGSGAVASGGEVHPAPRPFGSVEGLPEVDARIWDEARTCFGAAAYTAAVMLCRKLLFHIAVDKGLPASNARGRAPGFQECVNHLESRGVITKTMLGWVDRIKDVGNDANHEVTPVTKADAEAVGAFTQQLLTLAYALDAMMKAQGVATDDEVSQ</sequence>
<gene>
    <name evidence="2" type="ORF">IGS73_01390</name>
</gene>